<evidence type="ECO:0000313" key="1">
    <source>
        <dbReference type="EMBL" id="CAF1521236.1"/>
    </source>
</evidence>
<protein>
    <submittedName>
        <fullName evidence="1">Uncharacterized protein</fullName>
    </submittedName>
</protein>
<proteinExistence type="predicted"/>
<evidence type="ECO:0000313" key="4">
    <source>
        <dbReference type="Proteomes" id="UP000663870"/>
    </source>
</evidence>
<dbReference type="EMBL" id="CAJNOH010011148">
    <property type="protein sequence ID" value="CAF1521236.1"/>
    <property type="molecule type" value="Genomic_DNA"/>
</dbReference>
<dbReference type="AlphaFoldDB" id="A0A815ULX2"/>
<dbReference type="Proteomes" id="UP000663854">
    <property type="component" value="Unassembled WGS sequence"/>
</dbReference>
<comment type="caution">
    <text evidence="1">The sequence shown here is derived from an EMBL/GenBank/DDBJ whole genome shotgun (WGS) entry which is preliminary data.</text>
</comment>
<accession>A0A815ULX2</accession>
<feature type="non-terminal residue" evidence="1">
    <location>
        <position position="1"/>
    </location>
</feature>
<name>A0A815ULX2_9BILA</name>
<keyword evidence="4" id="KW-1185">Reference proteome</keyword>
<dbReference type="EMBL" id="CAJNOL010012992">
    <property type="protein sequence ID" value="CAF1662043.1"/>
    <property type="molecule type" value="Genomic_DNA"/>
</dbReference>
<gene>
    <name evidence="2" type="ORF">JXQ802_LOCUS56207</name>
    <name evidence="1" type="ORF">PYM288_LOCUS39651</name>
</gene>
<reference evidence="1" key="1">
    <citation type="submission" date="2021-02" db="EMBL/GenBank/DDBJ databases">
        <authorList>
            <person name="Nowell W R."/>
        </authorList>
    </citation>
    <scope>NUCLEOTIDE SEQUENCE</scope>
</reference>
<evidence type="ECO:0000313" key="3">
    <source>
        <dbReference type="Proteomes" id="UP000663854"/>
    </source>
</evidence>
<organism evidence="1 3">
    <name type="scientific">Rotaria sordida</name>
    <dbReference type="NCBI Taxonomy" id="392033"/>
    <lineage>
        <taxon>Eukaryota</taxon>
        <taxon>Metazoa</taxon>
        <taxon>Spiralia</taxon>
        <taxon>Gnathifera</taxon>
        <taxon>Rotifera</taxon>
        <taxon>Eurotatoria</taxon>
        <taxon>Bdelloidea</taxon>
        <taxon>Philodinida</taxon>
        <taxon>Philodinidae</taxon>
        <taxon>Rotaria</taxon>
    </lineage>
</organism>
<dbReference type="Proteomes" id="UP000663870">
    <property type="component" value="Unassembled WGS sequence"/>
</dbReference>
<evidence type="ECO:0000313" key="2">
    <source>
        <dbReference type="EMBL" id="CAF1662043.1"/>
    </source>
</evidence>
<sequence>VTGGTTAICALNGLVGISEVTTSTCTSSSRISKVSSPEIK</sequence>